<dbReference type="EMBL" id="NOIH01000008">
    <property type="protein sequence ID" value="OYD54307.1"/>
    <property type="molecule type" value="Genomic_DNA"/>
</dbReference>
<accession>A0A235F0E7</accession>
<dbReference type="RefSeq" id="WP_094268145.1">
    <property type="nucleotide sequence ID" value="NZ_NOIH01000008.1"/>
</dbReference>
<evidence type="ECO:0000313" key="1">
    <source>
        <dbReference type="EMBL" id="OYD54307.1"/>
    </source>
</evidence>
<evidence type="ECO:0008006" key="3">
    <source>
        <dbReference type="Google" id="ProtNLM"/>
    </source>
</evidence>
<gene>
    <name evidence="1" type="ORF">CGK74_08970</name>
</gene>
<keyword evidence="2" id="KW-1185">Reference proteome</keyword>
<dbReference type="Proteomes" id="UP000215181">
    <property type="component" value="Unassembled WGS sequence"/>
</dbReference>
<dbReference type="Pfam" id="PF11161">
    <property type="entry name" value="DUF2944"/>
    <property type="match status" value="1"/>
</dbReference>
<sequence length="179" mass="20031">MSDALPPWPQVPACYGWLSLDARGNWRLKDEAVDHPGLIAFLNTHYACDDEGCWLVNNGPQRVFVKLERAPLIVRLHPGQRPLAHTGRQVEPRGDVLIDALGRPHFDTDSGPASIDDRDLASFLDELTLRDGRAPTDDEILALTSAGRRPELLWRGLTLRPSADADIPDRLGYRREPKE</sequence>
<dbReference type="AlphaFoldDB" id="A0A235F0E7"/>
<proteinExistence type="predicted"/>
<dbReference type="InterPro" id="IPR021332">
    <property type="entry name" value="DUF2944"/>
</dbReference>
<dbReference type="OrthoDB" id="7057642at2"/>
<organism evidence="1 2">
    <name type="scientific">Thauera propionica</name>
    <dbReference type="NCBI Taxonomy" id="2019431"/>
    <lineage>
        <taxon>Bacteria</taxon>
        <taxon>Pseudomonadati</taxon>
        <taxon>Pseudomonadota</taxon>
        <taxon>Betaproteobacteria</taxon>
        <taxon>Rhodocyclales</taxon>
        <taxon>Zoogloeaceae</taxon>
        <taxon>Thauera</taxon>
    </lineage>
</organism>
<protein>
    <recommendedName>
        <fullName evidence="3">DUF2946 domain-containing protein</fullName>
    </recommendedName>
</protein>
<reference evidence="1 2" key="1">
    <citation type="submission" date="2017-07" db="EMBL/GenBank/DDBJ databases">
        <title>Thauera sp. KNDSS-Mac4 genome sequence and assembly.</title>
        <authorList>
            <person name="Mayilraj S."/>
        </authorList>
    </citation>
    <scope>NUCLEOTIDE SEQUENCE [LARGE SCALE GENOMIC DNA]</scope>
    <source>
        <strain evidence="1 2">KNDSS-Mac4</strain>
    </source>
</reference>
<evidence type="ECO:0000313" key="2">
    <source>
        <dbReference type="Proteomes" id="UP000215181"/>
    </source>
</evidence>
<comment type="caution">
    <text evidence="1">The sequence shown here is derived from an EMBL/GenBank/DDBJ whole genome shotgun (WGS) entry which is preliminary data.</text>
</comment>
<name>A0A235F0E7_9RHOO</name>